<dbReference type="GO" id="GO:0000287">
    <property type="term" value="F:magnesium ion binding"/>
    <property type="evidence" value="ECO:0007669"/>
    <property type="project" value="InterPro"/>
</dbReference>
<dbReference type="InterPro" id="IPR025845">
    <property type="entry name" value="Thg1_C_dom"/>
</dbReference>
<accession>A0A7S1X550</accession>
<name>A0A7S1X550_9CHLO</name>
<protein>
    <recommendedName>
        <fullName evidence="1">Thg1 C-terminal domain-containing protein</fullName>
    </recommendedName>
</protein>
<proteinExistence type="predicted"/>
<dbReference type="PANTHER" id="PTHR12729">
    <property type="entry name" value="TRNA(HIS) GUANYLYLTRANSFERASE-RELATED"/>
    <property type="match status" value="1"/>
</dbReference>
<evidence type="ECO:0000259" key="1">
    <source>
        <dbReference type="Pfam" id="PF14413"/>
    </source>
</evidence>
<dbReference type="Pfam" id="PF14413">
    <property type="entry name" value="Thg1C"/>
    <property type="match status" value="1"/>
</dbReference>
<dbReference type="AlphaFoldDB" id="A0A7S1X550"/>
<dbReference type="Gene3D" id="3.30.70.3000">
    <property type="match status" value="1"/>
</dbReference>
<organism evidence="2">
    <name type="scientific">Tetraselmis chuii</name>
    <dbReference type="NCBI Taxonomy" id="63592"/>
    <lineage>
        <taxon>Eukaryota</taxon>
        <taxon>Viridiplantae</taxon>
        <taxon>Chlorophyta</taxon>
        <taxon>core chlorophytes</taxon>
        <taxon>Chlorodendrophyceae</taxon>
        <taxon>Chlorodendrales</taxon>
        <taxon>Chlorodendraceae</taxon>
        <taxon>Tetraselmis</taxon>
    </lineage>
</organism>
<reference evidence="2" key="1">
    <citation type="submission" date="2021-01" db="EMBL/GenBank/DDBJ databases">
        <authorList>
            <person name="Corre E."/>
            <person name="Pelletier E."/>
            <person name="Niang G."/>
            <person name="Scheremetjew M."/>
            <person name="Finn R."/>
            <person name="Kale V."/>
            <person name="Holt S."/>
            <person name="Cochrane G."/>
            <person name="Meng A."/>
            <person name="Brown T."/>
            <person name="Cohen L."/>
        </authorList>
    </citation>
    <scope>NUCLEOTIDE SEQUENCE</scope>
    <source>
        <strain evidence="2">PLY429</strain>
    </source>
</reference>
<dbReference type="InterPro" id="IPR038469">
    <property type="entry name" value="tRNAHis_GuaTrfase_Thg1_sf"/>
</dbReference>
<evidence type="ECO:0000313" key="2">
    <source>
        <dbReference type="EMBL" id="CAD9209399.1"/>
    </source>
</evidence>
<sequence>MFDGRAVCYPNDDTLRDYFSWRQADTHVNNQYNTCFWALVKDGLSTTEAQRTLKGTQTKEKNEMLFERFGVNYNNLPEMFKKGSIVIRIQVEKPVKTLDDGSVVTRRKRVTSVLHEDLIAAAFWHKYPHIIE</sequence>
<dbReference type="GO" id="GO:0008193">
    <property type="term" value="F:tRNA guanylyltransferase activity"/>
    <property type="evidence" value="ECO:0007669"/>
    <property type="project" value="InterPro"/>
</dbReference>
<feature type="domain" description="Thg1 C-terminal" evidence="1">
    <location>
        <begin position="14"/>
        <end position="119"/>
    </location>
</feature>
<dbReference type="GO" id="GO:0006400">
    <property type="term" value="P:tRNA modification"/>
    <property type="evidence" value="ECO:0007669"/>
    <property type="project" value="InterPro"/>
</dbReference>
<dbReference type="EMBL" id="HBGG01022434">
    <property type="protein sequence ID" value="CAD9209399.1"/>
    <property type="molecule type" value="Transcribed_RNA"/>
</dbReference>
<dbReference type="PANTHER" id="PTHR12729:SF6">
    <property type="entry name" value="TRNA(HIS) GUANYLYLTRANSFERASE-RELATED"/>
    <property type="match status" value="1"/>
</dbReference>
<dbReference type="InterPro" id="IPR007537">
    <property type="entry name" value="tRNAHis_GuaTrfase_Thg1"/>
</dbReference>
<gene>
    <name evidence="2" type="ORF">TCHU04912_LOCUS11638</name>
</gene>